<dbReference type="EMBL" id="LQYW01000143">
    <property type="protein sequence ID" value="KYD25169.1"/>
    <property type="molecule type" value="Genomic_DNA"/>
</dbReference>
<proteinExistence type="predicted"/>
<evidence type="ECO:0000313" key="2">
    <source>
        <dbReference type="Proteomes" id="UP000075324"/>
    </source>
</evidence>
<comment type="caution">
    <text evidence="1">The sequence shown here is derived from an EMBL/GenBank/DDBJ whole genome shotgun (WGS) entry which is preliminary data.</text>
</comment>
<sequence length="159" mass="18821">MIVENHRIAYRNVASKIYQFYPEEIHLAITDFDEILRKHGYRSNGNTFFSILSDPADEIMAVEIFLSVEESHFQIPEEENIFFRSYFSVYPMIMTRIVQHVEELSQVKYWELIEYMKNHNLKQRTPVFIDFKAAKSGKTYVEMSVGVKYSIITSDNESK</sequence>
<dbReference type="Proteomes" id="UP000075324">
    <property type="component" value="Unassembled WGS sequence"/>
</dbReference>
<reference evidence="1 2" key="1">
    <citation type="submission" date="2016-01" db="EMBL/GenBank/DDBJ databases">
        <title>Draft Genome Sequences of Seven Thermophilic Sporeformers Isolated from Foods.</title>
        <authorList>
            <person name="Berendsen E.M."/>
            <person name="Wells-Bennik M.H."/>
            <person name="Krawcyk A.O."/>
            <person name="De Jong A."/>
            <person name="Holsappel S."/>
            <person name="Eijlander R.T."/>
            <person name="Kuipers O.P."/>
        </authorList>
    </citation>
    <scope>NUCLEOTIDE SEQUENCE [LARGE SCALE GENOMIC DNA]</scope>
    <source>
        <strain evidence="1 2">B4110</strain>
    </source>
</reference>
<gene>
    <name evidence="1" type="ORF">B4110_1583</name>
</gene>
<dbReference type="RefSeq" id="WP_062678787.1">
    <property type="nucleotide sequence ID" value="NZ_LQYW01000143.1"/>
</dbReference>
<protein>
    <submittedName>
        <fullName evidence="1">Uncharacterized protein</fullName>
    </submittedName>
</protein>
<organism evidence="1 2">
    <name type="scientific">Parageobacillus toebii</name>
    <dbReference type="NCBI Taxonomy" id="153151"/>
    <lineage>
        <taxon>Bacteria</taxon>
        <taxon>Bacillati</taxon>
        <taxon>Bacillota</taxon>
        <taxon>Bacilli</taxon>
        <taxon>Bacillales</taxon>
        <taxon>Anoxybacillaceae</taxon>
        <taxon>Parageobacillus</taxon>
    </lineage>
</organism>
<dbReference type="AlphaFoldDB" id="A0A150MLG7"/>
<dbReference type="InterPro" id="IPR031664">
    <property type="entry name" value="DUF5085"/>
</dbReference>
<accession>A0A150MLG7</accession>
<name>A0A150MLG7_9BACL</name>
<evidence type="ECO:0000313" key="1">
    <source>
        <dbReference type="EMBL" id="KYD25169.1"/>
    </source>
</evidence>
<dbReference type="PATRIC" id="fig|153151.4.peg.1079"/>
<dbReference type="Pfam" id="PF16895">
    <property type="entry name" value="DUF5085"/>
    <property type="match status" value="1"/>
</dbReference>